<dbReference type="EMBL" id="JAAGWZ010000001">
    <property type="protein sequence ID" value="NEM89815.1"/>
    <property type="molecule type" value="Genomic_DNA"/>
</dbReference>
<dbReference type="AlphaFoldDB" id="A0A7C9TMW7"/>
<dbReference type="RefSeq" id="WP_163471432.1">
    <property type="nucleotide sequence ID" value="NZ_JAAGWZ010000001.1"/>
</dbReference>
<dbReference type="Pfam" id="PF01738">
    <property type="entry name" value="DLH"/>
    <property type="match status" value="1"/>
</dbReference>
<dbReference type="Proteomes" id="UP000479756">
    <property type="component" value="Unassembled WGS sequence"/>
</dbReference>
<comment type="caution">
    <text evidence="2">The sequence shown here is derived from an EMBL/GenBank/DDBJ whole genome shotgun (WGS) entry which is preliminary data.</text>
</comment>
<evidence type="ECO:0000313" key="3">
    <source>
        <dbReference type="Proteomes" id="UP000479756"/>
    </source>
</evidence>
<gene>
    <name evidence="2" type="ORF">G3T37_00410</name>
</gene>
<dbReference type="SUPFAM" id="SSF53474">
    <property type="entry name" value="alpha/beta-Hydrolases"/>
    <property type="match status" value="1"/>
</dbReference>
<protein>
    <submittedName>
        <fullName evidence="2">Dienelactone hydrolase family protein</fullName>
    </submittedName>
</protein>
<dbReference type="GO" id="GO:0016787">
    <property type="term" value="F:hydrolase activity"/>
    <property type="evidence" value="ECO:0007669"/>
    <property type="project" value="UniProtKB-KW"/>
</dbReference>
<dbReference type="InterPro" id="IPR002925">
    <property type="entry name" value="Dienelactn_hydro"/>
</dbReference>
<evidence type="ECO:0000313" key="2">
    <source>
        <dbReference type="EMBL" id="NEM89815.1"/>
    </source>
</evidence>
<accession>A0A7C9TMW7</accession>
<organism evidence="2 3">
    <name type="scientific">Galbitalea soli</name>
    <dbReference type="NCBI Taxonomy" id="1268042"/>
    <lineage>
        <taxon>Bacteria</taxon>
        <taxon>Bacillati</taxon>
        <taxon>Actinomycetota</taxon>
        <taxon>Actinomycetes</taxon>
        <taxon>Micrococcales</taxon>
        <taxon>Microbacteriaceae</taxon>
        <taxon>Galbitalea</taxon>
    </lineage>
</organism>
<dbReference type="InterPro" id="IPR051049">
    <property type="entry name" value="Dienelactone_hydrolase-like"/>
</dbReference>
<dbReference type="Gene3D" id="3.40.50.1820">
    <property type="entry name" value="alpha/beta hydrolase"/>
    <property type="match status" value="1"/>
</dbReference>
<name>A0A7C9TMW7_9MICO</name>
<evidence type="ECO:0000259" key="1">
    <source>
        <dbReference type="Pfam" id="PF01738"/>
    </source>
</evidence>
<feature type="domain" description="Dienelactone hydrolase" evidence="1">
    <location>
        <begin position="22"/>
        <end position="240"/>
    </location>
</feature>
<keyword evidence="2" id="KW-0378">Hydrolase</keyword>
<dbReference type="InterPro" id="IPR029058">
    <property type="entry name" value="AB_hydrolase_fold"/>
</dbReference>
<dbReference type="PANTHER" id="PTHR46623:SF6">
    <property type="entry name" value="ALPHA_BETA-HYDROLASES SUPERFAMILY PROTEIN"/>
    <property type="match status" value="1"/>
</dbReference>
<sequence length="248" mass="25968">MTQGLADILIPIDLDGASRGLGGVLGVPEGDGPWPAIVVVHEAFGINEVMRRQVERLVAAGYVVLMPDLFTEGGARKCLTATFRALTSGTGRAYQDIEAARRYLLAREDVTGAVGVIGFCMGGGFALMTASRGFDAASVNYGMLPKDLDAALAGACPIIGSYGAADRTLKGAAAQLDAALDRLGVEHEVTEYPGAGHAFLNDAPSGPVLLRPLLRVTGMGPRPEQASEAWTRIEAFFATHLREGADRA</sequence>
<keyword evidence="3" id="KW-1185">Reference proteome</keyword>
<reference evidence="2 3" key="1">
    <citation type="journal article" date="2014" name="Int. J. Syst. Evol. Microbiol.">
        <title>Description of Galbitalea soli gen. nov., sp. nov., and Frondihabitans sucicola sp. nov.</title>
        <authorList>
            <person name="Kim S.J."/>
            <person name="Lim J.M."/>
            <person name="Ahn J.H."/>
            <person name="Weon H.Y."/>
            <person name="Hamada M."/>
            <person name="Suzuki K."/>
            <person name="Ahn T.Y."/>
            <person name="Kwon S.W."/>
        </authorList>
    </citation>
    <scope>NUCLEOTIDE SEQUENCE [LARGE SCALE GENOMIC DNA]</scope>
    <source>
        <strain evidence="2 3">NBRC 108727</strain>
    </source>
</reference>
<proteinExistence type="predicted"/>
<dbReference type="PANTHER" id="PTHR46623">
    <property type="entry name" value="CARBOXYMETHYLENEBUTENOLIDASE-RELATED"/>
    <property type="match status" value="1"/>
</dbReference>